<dbReference type="Proteomes" id="UP000655830">
    <property type="component" value="Unassembled WGS sequence"/>
</dbReference>
<keyword evidence="3" id="KW-0489">Methyltransferase</keyword>
<gene>
    <name evidence="3" type="ORF">H8718_03880</name>
</gene>
<dbReference type="InterPro" id="IPR029063">
    <property type="entry name" value="SAM-dependent_MTases_sf"/>
</dbReference>
<dbReference type="GO" id="GO:0032259">
    <property type="term" value="P:methylation"/>
    <property type="evidence" value="ECO:0007669"/>
    <property type="project" value="UniProtKB-KW"/>
</dbReference>
<accession>A0A926EE71</accession>
<dbReference type="GO" id="GO:0008168">
    <property type="term" value="F:methyltransferase activity"/>
    <property type="evidence" value="ECO:0007669"/>
    <property type="project" value="UniProtKB-KW"/>
</dbReference>
<evidence type="ECO:0000313" key="4">
    <source>
        <dbReference type="Proteomes" id="UP000655830"/>
    </source>
</evidence>
<protein>
    <submittedName>
        <fullName evidence="3">Class I SAM-dependent methyltransferase</fullName>
    </submittedName>
</protein>
<evidence type="ECO:0000256" key="1">
    <source>
        <dbReference type="ARBA" id="ARBA00022679"/>
    </source>
</evidence>
<keyword evidence="4" id="KW-1185">Reference proteome</keyword>
<dbReference type="SUPFAM" id="SSF53335">
    <property type="entry name" value="S-adenosyl-L-methionine-dependent methyltransferases"/>
    <property type="match status" value="1"/>
</dbReference>
<dbReference type="Pfam" id="PF13649">
    <property type="entry name" value="Methyltransf_25"/>
    <property type="match status" value="1"/>
</dbReference>
<dbReference type="Gene3D" id="3.40.50.150">
    <property type="entry name" value="Vaccinia Virus protein VP39"/>
    <property type="match status" value="1"/>
</dbReference>
<comment type="caution">
    <text evidence="3">The sequence shown here is derived from an EMBL/GenBank/DDBJ whole genome shotgun (WGS) entry which is preliminary data.</text>
</comment>
<name>A0A926EE71_9FIRM</name>
<dbReference type="PANTHER" id="PTHR43861">
    <property type="entry name" value="TRANS-ACONITATE 2-METHYLTRANSFERASE-RELATED"/>
    <property type="match status" value="1"/>
</dbReference>
<dbReference type="RefSeq" id="WP_249331662.1">
    <property type="nucleotide sequence ID" value="NZ_JACRSY010000004.1"/>
</dbReference>
<feature type="domain" description="Methyltransferase" evidence="2">
    <location>
        <begin position="41"/>
        <end position="136"/>
    </location>
</feature>
<evidence type="ECO:0000313" key="3">
    <source>
        <dbReference type="EMBL" id="MBC8578668.1"/>
    </source>
</evidence>
<dbReference type="InterPro" id="IPR041698">
    <property type="entry name" value="Methyltransf_25"/>
</dbReference>
<sequence length="257" mass="29982">MEIYNDFAMIYDIFMEDTPYAQWVSFIEDIIKAQGITPKLICDLGCGTGKMCEMFADKGFDVIGIDASEEMLMIARENEMEAQRGILYLMQDMSEFELYGTVDVIYSSCDSINYLMEEEKVLSMFKWVNNYLEKGGLFIFDVNTPHKYKTLLGEKVFADQTEDAAYIWENFYDEKQQVNEFYVSFFVADEDGRYDRFEEVHYQKAYDVERIKALLDTAGMELVAVYDDYTTKPCDTSTFRATFVAREKQVEGKVYID</sequence>
<keyword evidence="1" id="KW-0808">Transferase</keyword>
<organism evidence="3 4">
    <name type="scientific">Zhenhengia yiwuensis</name>
    <dbReference type="NCBI Taxonomy" id="2763666"/>
    <lineage>
        <taxon>Bacteria</taxon>
        <taxon>Bacillati</taxon>
        <taxon>Bacillota</taxon>
        <taxon>Clostridia</taxon>
        <taxon>Lachnospirales</taxon>
        <taxon>Lachnospiraceae</taxon>
        <taxon>Zhenhengia</taxon>
    </lineage>
</organism>
<dbReference type="AlphaFoldDB" id="A0A926EE71"/>
<reference evidence="3" key="1">
    <citation type="submission" date="2020-08" db="EMBL/GenBank/DDBJ databases">
        <title>Genome public.</title>
        <authorList>
            <person name="Liu C."/>
            <person name="Sun Q."/>
        </authorList>
    </citation>
    <scope>NUCLEOTIDE SEQUENCE</scope>
    <source>
        <strain evidence="3">NSJ-12</strain>
    </source>
</reference>
<dbReference type="EMBL" id="JACRSY010000004">
    <property type="protein sequence ID" value="MBC8578668.1"/>
    <property type="molecule type" value="Genomic_DNA"/>
</dbReference>
<evidence type="ECO:0000259" key="2">
    <source>
        <dbReference type="Pfam" id="PF13649"/>
    </source>
</evidence>
<proteinExistence type="predicted"/>
<dbReference type="Gene3D" id="2.20.25.110">
    <property type="entry name" value="S-adenosyl-L-methionine-dependent methyltransferases"/>
    <property type="match status" value="1"/>
</dbReference>
<dbReference type="CDD" id="cd02440">
    <property type="entry name" value="AdoMet_MTases"/>
    <property type="match status" value="1"/>
</dbReference>